<keyword evidence="3" id="KW-1185">Reference proteome</keyword>
<organism evidence="2 3">
    <name type="scientific">Stachybotrys elegans</name>
    <dbReference type="NCBI Taxonomy" id="80388"/>
    <lineage>
        <taxon>Eukaryota</taxon>
        <taxon>Fungi</taxon>
        <taxon>Dikarya</taxon>
        <taxon>Ascomycota</taxon>
        <taxon>Pezizomycotina</taxon>
        <taxon>Sordariomycetes</taxon>
        <taxon>Hypocreomycetidae</taxon>
        <taxon>Hypocreales</taxon>
        <taxon>Stachybotryaceae</taxon>
        <taxon>Stachybotrys</taxon>
    </lineage>
</organism>
<dbReference type="EMBL" id="JAGPNK010000039">
    <property type="protein sequence ID" value="KAH7303132.1"/>
    <property type="molecule type" value="Genomic_DNA"/>
</dbReference>
<name>A0A8K0SD73_9HYPO</name>
<gene>
    <name evidence="2" type="ORF">B0I35DRAFT_517503</name>
</gene>
<protein>
    <submittedName>
        <fullName evidence="2">Uncharacterized protein</fullName>
    </submittedName>
</protein>
<dbReference type="AlphaFoldDB" id="A0A8K0SD73"/>
<proteinExistence type="predicted"/>
<dbReference type="Proteomes" id="UP000813444">
    <property type="component" value="Unassembled WGS sequence"/>
</dbReference>
<sequence length="327" mass="35809">MEKLNEYLTGRLADLVTKYDIIDAGSEVHLVVLTPIQRHWLVSHIRCHEHFFDHLDGNVLLASLVHTPCCPKAKAGDVRKQIFKPGKWVGNEPRVAPSKSTGYCGAKSVEELRRLASLLDPNSPDLHSIQESSRRTEGDVDGNDTHGDDPGDVDFEADEGADNDAENEAENDDAEDEAENDDAEDEAENDDAEDEAENDDAEDEAENDDAEDEVDSNDAHGDDPGDVDFETDEGADNDAENDAENDDAENDDADSDAEEDAEEDQLSLVSGKIVEGLQTALGIALRFHEQGSPIPFEVLKAKETQSTDYFSPHILTSDNKYNRTGLG</sequence>
<comment type="caution">
    <text evidence="2">The sequence shown here is derived from an EMBL/GenBank/DDBJ whole genome shotgun (WGS) entry which is preliminary data.</text>
</comment>
<feature type="region of interest" description="Disordered" evidence="1">
    <location>
        <begin position="117"/>
        <end position="267"/>
    </location>
</feature>
<reference evidence="2" key="1">
    <citation type="journal article" date="2021" name="Nat. Commun.">
        <title>Genetic determinants of endophytism in the Arabidopsis root mycobiome.</title>
        <authorList>
            <person name="Mesny F."/>
            <person name="Miyauchi S."/>
            <person name="Thiergart T."/>
            <person name="Pickel B."/>
            <person name="Atanasova L."/>
            <person name="Karlsson M."/>
            <person name="Huettel B."/>
            <person name="Barry K.W."/>
            <person name="Haridas S."/>
            <person name="Chen C."/>
            <person name="Bauer D."/>
            <person name="Andreopoulos W."/>
            <person name="Pangilinan J."/>
            <person name="LaButti K."/>
            <person name="Riley R."/>
            <person name="Lipzen A."/>
            <person name="Clum A."/>
            <person name="Drula E."/>
            <person name="Henrissat B."/>
            <person name="Kohler A."/>
            <person name="Grigoriev I.V."/>
            <person name="Martin F.M."/>
            <person name="Hacquard S."/>
        </authorList>
    </citation>
    <scope>NUCLEOTIDE SEQUENCE</scope>
    <source>
        <strain evidence="2">MPI-CAGE-CH-0235</strain>
    </source>
</reference>
<feature type="compositionally biased region" description="Basic and acidic residues" evidence="1">
    <location>
        <begin position="132"/>
        <end position="149"/>
    </location>
</feature>
<feature type="compositionally biased region" description="Acidic residues" evidence="1">
    <location>
        <begin position="224"/>
        <end position="265"/>
    </location>
</feature>
<accession>A0A8K0SD73</accession>
<evidence type="ECO:0000256" key="1">
    <source>
        <dbReference type="SAM" id="MobiDB-lite"/>
    </source>
</evidence>
<dbReference type="OrthoDB" id="10593061at2759"/>
<evidence type="ECO:0000313" key="3">
    <source>
        <dbReference type="Proteomes" id="UP000813444"/>
    </source>
</evidence>
<feature type="compositionally biased region" description="Acidic residues" evidence="1">
    <location>
        <begin position="150"/>
        <end position="216"/>
    </location>
</feature>
<evidence type="ECO:0000313" key="2">
    <source>
        <dbReference type="EMBL" id="KAH7303132.1"/>
    </source>
</evidence>